<reference evidence="3" key="1">
    <citation type="journal article" date="2019" name="Int. J. Syst. Evol. Microbiol.">
        <title>The Global Catalogue of Microorganisms (GCM) 10K type strain sequencing project: providing services to taxonomists for standard genome sequencing and annotation.</title>
        <authorList>
            <consortium name="The Broad Institute Genomics Platform"/>
            <consortium name="The Broad Institute Genome Sequencing Center for Infectious Disease"/>
            <person name="Wu L."/>
            <person name="Ma J."/>
        </authorList>
    </citation>
    <scope>NUCLEOTIDE SEQUENCE [LARGE SCALE GENOMIC DNA]</scope>
    <source>
        <strain evidence="3">JCM 3338</strain>
    </source>
</reference>
<dbReference type="EMBL" id="JBHUHP010000019">
    <property type="protein sequence ID" value="MFD2093420.1"/>
    <property type="molecule type" value="Genomic_DNA"/>
</dbReference>
<proteinExistence type="predicted"/>
<protein>
    <submittedName>
        <fullName evidence="2">Uncharacterized protein</fullName>
    </submittedName>
</protein>
<keyword evidence="3" id="KW-1185">Reference proteome</keyword>
<dbReference type="RefSeq" id="WP_376878946.1">
    <property type="nucleotide sequence ID" value="NZ_JBHUHP010000019.1"/>
</dbReference>
<feature type="compositionally biased region" description="Low complexity" evidence="1">
    <location>
        <begin position="91"/>
        <end position="101"/>
    </location>
</feature>
<gene>
    <name evidence="2" type="ORF">ACFSHS_17825</name>
</gene>
<evidence type="ECO:0000313" key="2">
    <source>
        <dbReference type="EMBL" id="MFD2093420.1"/>
    </source>
</evidence>
<evidence type="ECO:0000256" key="1">
    <source>
        <dbReference type="SAM" id="MobiDB-lite"/>
    </source>
</evidence>
<comment type="caution">
    <text evidence="2">The sequence shown here is derived from an EMBL/GenBank/DDBJ whole genome shotgun (WGS) entry which is preliminary data.</text>
</comment>
<dbReference type="Proteomes" id="UP001597402">
    <property type="component" value="Unassembled WGS sequence"/>
</dbReference>
<feature type="region of interest" description="Disordered" evidence="1">
    <location>
        <begin position="91"/>
        <end position="114"/>
    </location>
</feature>
<sequence length="114" mass="12420">MPALTAEQQEAIDGTVRGLATHDVEVRSVGIEEREDPGGRYLLVEVKLAPPKGDTWPADAFYEFRRRVREVVAQRLGEDLAFQISYVAAASGTTSGGSSHTPLDPRGTPARNRE</sequence>
<accession>A0ABW4XDC3</accession>
<organism evidence="2 3">
    <name type="scientific">Blastococcus deserti</name>
    <dbReference type="NCBI Taxonomy" id="2259033"/>
    <lineage>
        <taxon>Bacteria</taxon>
        <taxon>Bacillati</taxon>
        <taxon>Actinomycetota</taxon>
        <taxon>Actinomycetes</taxon>
        <taxon>Geodermatophilales</taxon>
        <taxon>Geodermatophilaceae</taxon>
        <taxon>Blastococcus</taxon>
    </lineage>
</organism>
<name>A0ABW4XDC3_9ACTN</name>
<evidence type="ECO:0000313" key="3">
    <source>
        <dbReference type="Proteomes" id="UP001597402"/>
    </source>
</evidence>